<evidence type="ECO:0000256" key="1">
    <source>
        <dbReference type="ARBA" id="ARBA00001913"/>
    </source>
</evidence>
<reference evidence="9 10" key="1">
    <citation type="submission" date="2019-02" db="EMBL/GenBank/DDBJ databases">
        <title>Deep-cultivation of Planctomycetes and their phenomic and genomic characterization uncovers novel biology.</title>
        <authorList>
            <person name="Wiegand S."/>
            <person name="Jogler M."/>
            <person name="Boedeker C."/>
            <person name="Pinto D."/>
            <person name="Vollmers J."/>
            <person name="Rivas-Marin E."/>
            <person name="Kohn T."/>
            <person name="Peeters S.H."/>
            <person name="Heuer A."/>
            <person name="Rast P."/>
            <person name="Oberbeckmann S."/>
            <person name="Bunk B."/>
            <person name="Jeske O."/>
            <person name="Meyerdierks A."/>
            <person name="Storesund J.E."/>
            <person name="Kallscheuer N."/>
            <person name="Luecker S."/>
            <person name="Lage O.M."/>
            <person name="Pohl T."/>
            <person name="Merkel B.J."/>
            <person name="Hornburger P."/>
            <person name="Mueller R.-W."/>
            <person name="Bruemmer F."/>
            <person name="Labrenz M."/>
            <person name="Spormann A.M."/>
            <person name="Op Den Camp H."/>
            <person name="Overmann J."/>
            <person name="Amann R."/>
            <person name="Jetten M.S.M."/>
            <person name="Mascher T."/>
            <person name="Medema M.H."/>
            <person name="Devos D.P."/>
            <person name="Kaster A.-K."/>
            <person name="Ovreas L."/>
            <person name="Rohde M."/>
            <person name="Galperin M.Y."/>
            <person name="Jogler C."/>
        </authorList>
    </citation>
    <scope>NUCLEOTIDE SEQUENCE [LARGE SCALE GENOMIC DNA]</scope>
    <source>
        <strain evidence="9 10">CA13</strain>
    </source>
</reference>
<protein>
    <submittedName>
        <fullName evidence="9">Choline-sulfatase</fullName>
        <ecNumber evidence="9">3.1.6.6</ecNumber>
    </submittedName>
</protein>
<dbReference type="EC" id="3.1.6.6" evidence="9"/>
<dbReference type="CDD" id="cd16030">
    <property type="entry name" value="iduronate-2-sulfatase"/>
    <property type="match status" value="1"/>
</dbReference>
<comment type="cofactor">
    <cofactor evidence="1">
        <name>Ca(2+)</name>
        <dbReference type="ChEBI" id="CHEBI:29108"/>
    </cofactor>
</comment>
<dbReference type="OrthoDB" id="9803751at2"/>
<sequence length="490" mass="54668" precursor="true">MKNQLATRWIAVVVTGLMCGALNAANDRPNVLLICSDDMRPQLHCYGDPTVQSPNIDRLAARGTLFNRSYVQQALCSPSRISMLSGRYPTTTQILNIGPTLRSTMPDITTVPQYFKTHGYDCRSFGKVYHVGIDDDASWSVPAWHSKKPRYGAAGQRALVARRKEYAQKGITPPPKGKGAIFYAGPAFEATKLGDDELLDGDTTVHGIEQLREYAKIPEQPFFLAVGFSNPHVPWVAPKKYFDMYDCGSLSLAKNEFLPKGAPPFAATSGADFLWYGNVQSGPLTETFKRECLQGYLAAISYVDAQVGRLLDALDNTGLAENTIVVFWTDHGYYMGEHTWWGAKHNNYEGATRNAMIIALPNQEASGQMTDALVQSVDIGPTLVDLCGLPTNANFEGRSLKPLIEDPMESVNDAAFSWYPKRGYLGVAMRSDRWRFVRWTKKGKPTQYELYDQQNDPQNDVNVFGEKQHAAEVEKLKEQLENRFPIEEGR</sequence>
<dbReference type="AlphaFoldDB" id="A0A5C5ZB92"/>
<evidence type="ECO:0000256" key="3">
    <source>
        <dbReference type="ARBA" id="ARBA00022723"/>
    </source>
</evidence>
<dbReference type="PANTHER" id="PTHR45953:SF1">
    <property type="entry name" value="IDURONATE 2-SULFATASE"/>
    <property type="match status" value="1"/>
</dbReference>
<dbReference type="GO" id="GO:0005737">
    <property type="term" value="C:cytoplasm"/>
    <property type="evidence" value="ECO:0007669"/>
    <property type="project" value="TreeGrafter"/>
</dbReference>
<dbReference type="EMBL" id="SJPJ01000001">
    <property type="protein sequence ID" value="TWT84407.1"/>
    <property type="molecule type" value="Genomic_DNA"/>
</dbReference>
<keyword evidence="6" id="KW-0106">Calcium</keyword>
<feature type="domain" description="Sulfatase N-terminal" evidence="8">
    <location>
        <begin position="29"/>
        <end position="388"/>
    </location>
</feature>
<proteinExistence type="inferred from homology"/>
<dbReference type="Gene3D" id="3.40.720.10">
    <property type="entry name" value="Alkaline Phosphatase, subunit A"/>
    <property type="match status" value="1"/>
</dbReference>
<gene>
    <name evidence="9" type="primary">betC_29</name>
    <name evidence="9" type="ORF">CA13_58850</name>
</gene>
<dbReference type="InterPro" id="IPR017850">
    <property type="entry name" value="Alkaline_phosphatase_core_sf"/>
</dbReference>
<evidence type="ECO:0000256" key="5">
    <source>
        <dbReference type="ARBA" id="ARBA00022801"/>
    </source>
</evidence>
<organism evidence="9 10">
    <name type="scientific">Novipirellula herctigrandis</name>
    <dbReference type="NCBI Taxonomy" id="2527986"/>
    <lineage>
        <taxon>Bacteria</taxon>
        <taxon>Pseudomonadati</taxon>
        <taxon>Planctomycetota</taxon>
        <taxon>Planctomycetia</taxon>
        <taxon>Pirellulales</taxon>
        <taxon>Pirellulaceae</taxon>
        <taxon>Novipirellula</taxon>
    </lineage>
</organism>
<evidence type="ECO:0000256" key="7">
    <source>
        <dbReference type="SAM" id="SignalP"/>
    </source>
</evidence>
<dbReference type="InterPro" id="IPR035874">
    <property type="entry name" value="IDS"/>
</dbReference>
<keyword evidence="10" id="KW-1185">Reference proteome</keyword>
<dbReference type="SUPFAM" id="SSF53649">
    <property type="entry name" value="Alkaline phosphatase-like"/>
    <property type="match status" value="1"/>
</dbReference>
<comment type="similarity">
    <text evidence="2">Belongs to the sulfatase family.</text>
</comment>
<dbReference type="GO" id="GO:0047753">
    <property type="term" value="F:choline-sulfatase activity"/>
    <property type="evidence" value="ECO:0007669"/>
    <property type="project" value="UniProtKB-EC"/>
</dbReference>
<dbReference type="GO" id="GO:0046872">
    <property type="term" value="F:metal ion binding"/>
    <property type="evidence" value="ECO:0007669"/>
    <property type="project" value="UniProtKB-KW"/>
</dbReference>
<feature type="chain" id="PRO_5022695995" evidence="7">
    <location>
        <begin position="25"/>
        <end position="490"/>
    </location>
</feature>
<evidence type="ECO:0000313" key="9">
    <source>
        <dbReference type="EMBL" id="TWT84407.1"/>
    </source>
</evidence>
<feature type="signal peptide" evidence="7">
    <location>
        <begin position="1"/>
        <end position="24"/>
    </location>
</feature>
<evidence type="ECO:0000259" key="8">
    <source>
        <dbReference type="Pfam" id="PF00884"/>
    </source>
</evidence>
<dbReference type="Pfam" id="PF00884">
    <property type="entry name" value="Sulfatase"/>
    <property type="match status" value="1"/>
</dbReference>
<keyword evidence="4 7" id="KW-0732">Signal</keyword>
<dbReference type="GO" id="GO:0004423">
    <property type="term" value="F:iduronate-2-sulfatase activity"/>
    <property type="evidence" value="ECO:0007669"/>
    <property type="project" value="InterPro"/>
</dbReference>
<evidence type="ECO:0000256" key="6">
    <source>
        <dbReference type="ARBA" id="ARBA00022837"/>
    </source>
</evidence>
<evidence type="ECO:0000313" key="10">
    <source>
        <dbReference type="Proteomes" id="UP000315010"/>
    </source>
</evidence>
<comment type="caution">
    <text evidence="9">The sequence shown here is derived from an EMBL/GenBank/DDBJ whole genome shotgun (WGS) entry which is preliminary data.</text>
</comment>
<dbReference type="Proteomes" id="UP000315010">
    <property type="component" value="Unassembled WGS sequence"/>
</dbReference>
<keyword evidence="5 9" id="KW-0378">Hydrolase</keyword>
<keyword evidence="3" id="KW-0479">Metal-binding</keyword>
<evidence type="ECO:0000256" key="2">
    <source>
        <dbReference type="ARBA" id="ARBA00008779"/>
    </source>
</evidence>
<evidence type="ECO:0000256" key="4">
    <source>
        <dbReference type="ARBA" id="ARBA00022729"/>
    </source>
</evidence>
<dbReference type="RefSeq" id="WP_146402121.1">
    <property type="nucleotide sequence ID" value="NZ_SJPJ01000001.1"/>
</dbReference>
<accession>A0A5C5ZB92</accession>
<dbReference type="InterPro" id="IPR000917">
    <property type="entry name" value="Sulfatase_N"/>
</dbReference>
<name>A0A5C5ZB92_9BACT</name>
<dbReference type="PANTHER" id="PTHR45953">
    <property type="entry name" value="IDURONATE 2-SULFATASE"/>
    <property type="match status" value="1"/>
</dbReference>